<name>A0A5M9K069_MONFR</name>
<evidence type="ECO:0000313" key="2">
    <source>
        <dbReference type="EMBL" id="KAA8573352.1"/>
    </source>
</evidence>
<keyword evidence="3" id="KW-1185">Reference proteome</keyword>
<accession>A0A5M9K069</accession>
<dbReference type="AlphaFoldDB" id="A0A5M9K069"/>
<organism evidence="2 3">
    <name type="scientific">Monilinia fructicola</name>
    <name type="common">Brown rot fungus</name>
    <name type="synonym">Ciboria fructicola</name>
    <dbReference type="NCBI Taxonomy" id="38448"/>
    <lineage>
        <taxon>Eukaryota</taxon>
        <taxon>Fungi</taxon>
        <taxon>Dikarya</taxon>
        <taxon>Ascomycota</taxon>
        <taxon>Pezizomycotina</taxon>
        <taxon>Leotiomycetes</taxon>
        <taxon>Helotiales</taxon>
        <taxon>Sclerotiniaceae</taxon>
        <taxon>Monilinia</taxon>
    </lineage>
</organism>
<protein>
    <submittedName>
        <fullName evidence="2">Uncharacterized protein</fullName>
    </submittedName>
</protein>
<dbReference type="Proteomes" id="UP000322873">
    <property type="component" value="Unassembled WGS sequence"/>
</dbReference>
<gene>
    <name evidence="2" type="ORF">EYC84_003836</name>
</gene>
<comment type="caution">
    <text evidence="2">The sequence shown here is derived from an EMBL/GenBank/DDBJ whole genome shotgun (WGS) entry which is preliminary data.</text>
</comment>
<proteinExistence type="predicted"/>
<dbReference type="EMBL" id="VICG01000004">
    <property type="protein sequence ID" value="KAA8573352.1"/>
    <property type="molecule type" value="Genomic_DNA"/>
</dbReference>
<evidence type="ECO:0000256" key="1">
    <source>
        <dbReference type="SAM" id="MobiDB-lite"/>
    </source>
</evidence>
<feature type="region of interest" description="Disordered" evidence="1">
    <location>
        <begin position="23"/>
        <end position="42"/>
    </location>
</feature>
<sequence length="110" mass="12334">MSSISRLVSVSVSRLSSLVSHLTSQPALHEKEGENKKRYRNTVPSKKFKLESHHQKASYIKRSSSRIHTSLIHANLHLQQYLTTSFLHSSASVLIHANDQISITSKALTT</sequence>
<reference evidence="2 3" key="1">
    <citation type="submission" date="2019-06" db="EMBL/GenBank/DDBJ databases">
        <title>Genome Sequence of the Brown Rot Fungal Pathogen Monilinia fructicola.</title>
        <authorList>
            <person name="De Miccolis Angelini R.M."/>
            <person name="Landi L."/>
            <person name="Abate D."/>
            <person name="Pollastro S."/>
            <person name="Romanazzi G."/>
            <person name="Faretra F."/>
        </authorList>
    </citation>
    <scope>NUCLEOTIDE SEQUENCE [LARGE SCALE GENOMIC DNA]</scope>
    <source>
        <strain evidence="2 3">Mfrc123</strain>
    </source>
</reference>
<evidence type="ECO:0000313" key="3">
    <source>
        <dbReference type="Proteomes" id="UP000322873"/>
    </source>
</evidence>